<dbReference type="GO" id="GO:0019202">
    <property type="term" value="F:amino acid kinase activity"/>
    <property type="evidence" value="ECO:0007669"/>
    <property type="project" value="TreeGrafter"/>
</dbReference>
<accession>A0A2N9VY71</accession>
<dbReference type="Gene3D" id="3.90.1200.10">
    <property type="match status" value="1"/>
</dbReference>
<dbReference type="EMBL" id="MZMT01000031">
    <property type="protein sequence ID" value="PIO44439.1"/>
    <property type="molecule type" value="Genomic_DNA"/>
</dbReference>
<dbReference type="Proteomes" id="UP000232163">
    <property type="component" value="Unassembled WGS sequence"/>
</dbReference>
<sequence length="299" mass="33811">MTDIDCDWLSSMYGRHFADLHLVVPGVNRTYRLHDEMGVSYLRLYREFGRPRPQIAAELDLLEVFPEQPEVEISRPIRTRDGALLIDLTFEDRHRQACLFRAIEGKDIDITPDGIKHFGQALASLHVAMPTKIDGAVRRLDPSAIGKDTLEAIKAISGSSGVSEEIEHEFLTAFEKLQTRFLPQGLCHGDAWTGNARVNDGKVGFFDFDDFGQGALVLDLGTAAWHLHGENSSQRDHLIDALVSGYEKVRPLSDAERESLPLFVQFAEVRSLRFLAKHCLLGEEMWSEVFRRAMKTFRC</sequence>
<organism evidence="3 4">
    <name type="scientific">Phyllobacterium zundukense</name>
    <dbReference type="NCBI Taxonomy" id="1867719"/>
    <lineage>
        <taxon>Bacteria</taxon>
        <taxon>Pseudomonadati</taxon>
        <taxon>Pseudomonadota</taxon>
        <taxon>Alphaproteobacteria</taxon>
        <taxon>Hyphomicrobiales</taxon>
        <taxon>Phyllobacteriaceae</taxon>
        <taxon>Phyllobacterium</taxon>
    </lineage>
</organism>
<proteinExistence type="inferred from homology"/>
<dbReference type="AlphaFoldDB" id="A0A2N9VY71"/>
<name>A0A2N9VY71_9HYPH</name>
<evidence type="ECO:0000259" key="2">
    <source>
        <dbReference type="Pfam" id="PF01636"/>
    </source>
</evidence>
<keyword evidence="4" id="KW-1185">Reference proteome</keyword>
<dbReference type="PANTHER" id="PTHR21064">
    <property type="entry name" value="AMINOGLYCOSIDE PHOSPHOTRANSFERASE DOMAIN-CONTAINING PROTEIN-RELATED"/>
    <property type="match status" value="1"/>
</dbReference>
<dbReference type="InterPro" id="IPR050249">
    <property type="entry name" value="Pseudomonas-type_ThrB"/>
</dbReference>
<dbReference type="InterPro" id="IPR011009">
    <property type="entry name" value="Kinase-like_dom_sf"/>
</dbReference>
<dbReference type="InterPro" id="IPR002575">
    <property type="entry name" value="Aminoglycoside_PTrfase"/>
</dbReference>
<evidence type="ECO:0000313" key="4">
    <source>
        <dbReference type="Proteomes" id="UP000232163"/>
    </source>
</evidence>
<evidence type="ECO:0000256" key="1">
    <source>
        <dbReference type="ARBA" id="ARBA00038240"/>
    </source>
</evidence>
<dbReference type="OrthoDB" id="241498at2"/>
<dbReference type="SUPFAM" id="SSF56112">
    <property type="entry name" value="Protein kinase-like (PK-like)"/>
    <property type="match status" value="1"/>
</dbReference>
<feature type="domain" description="Aminoglycoside phosphotransferase" evidence="2">
    <location>
        <begin position="28"/>
        <end position="252"/>
    </location>
</feature>
<evidence type="ECO:0000313" key="3">
    <source>
        <dbReference type="EMBL" id="PIO44439.1"/>
    </source>
</evidence>
<dbReference type="RefSeq" id="WP_100001731.1">
    <property type="nucleotide sequence ID" value="NZ_CP017941.1"/>
</dbReference>
<comment type="caution">
    <text evidence="3">The sequence shown here is derived from an EMBL/GenBank/DDBJ whole genome shotgun (WGS) entry which is preliminary data.</text>
</comment>
<dbReference type="KEGG" id="pht:BLM14_20030"/>
<protein>
    <recommendedName>
        <fullName evidence="2">Aminoglycoside phosphotransferase domain-containing protein</fullName>
    </recommendedName>
</protein>
<dbReference type="Pfam" id="PF01636">
    <property type="entry name" value="APH"/>
    <property type="match status" value="1"/>
</dbReference>
<dbReference type="PANTHER" id="PTHR21064:SF6">
    <property type="entry name" value="AMINOGLYCOSIDE PHOSPHOTRANSFERASE DOMAIN-CONTAINING PROTEIN"/>
    <property type="match status" value="1"/>
</dbReference>
<gene>
    <name evidence="3" type="ORF">B5P45_12820</name>
</gene>
<reference evidence="4" key="1">
    <citation type="journal article" date="2017" name="Int J Environ Stud">
        <title>Does the Miocene-Pliocene relict legume Oxytropis triphylla form nitrogen-fixing nodules with a combination of bacterial strains?</title>
        <authorList>
            <person name="Safronova V."/>
            <person name="Belimov A."/>
            <person name="Sazanova A."/>
            <person name="Kuznetsova I."/>
            <person name="Popova J."/>
            <person name="Andronov E."/>
            <person name="Verkhozina A."/>
            <person name="Tikhonovich I."/>
        </authorList>
    </citation>
    <scope>NUCLEOTIDE SEQUENCE [LARGE SCALE GENOMIC DNA]</scope>
    <source>
        <strain evidence="4">Tri-38</strain>
    </source>
</reference>
<comment type="similarity">
    <text evidence="1">Belongs to the pseudomonas-type ThrB family.</text>
</comment>